<comment type="caution">
    <text evidence="5">The sequence shown here is derived from an EMBL/GenBank/DDBJ whole genome shotgun (WGS) entry which is preliminary data.</text>
</comment>
<evidence type="ECO:0000256" key="3">
    <source>
        <dbReference type="SAM" id="SignalP"/>
    </source>
</evidence>
<feature type="domain" description="Outer membrane protein assembly factor BamE" evidence="4">
    <location>
        <begin position="30"/>
        <end position="104"/>
    </location>
</feature>
<gene>
    <name evidence="5" type="primary">bamE</name>
    <name evidence="5" type="ORF">Cva_00519</name>
</gene>
<evidence type="ECO:0000256" key="2">
    <source>
        <dbReference type="ARBA" id="ARBA00023136"/>
    </source>
</evidence>
<dbReference type="InterPro" id="IPR007450">
    <property type="entry name" value="BamE_dom"/>
</dbReference>
<dbReference type="InterPro" id="IPR037873">
    <property type="entry name" value="BamE-like"/>
</dbReference>
<dbReference type="Gene3D" id="3.30.1450.10">
    <property type="match status" value="1"/>
</dbReference>
<dbReference type="PROSITE" id="PS51257">
    <property type="entry name" value="PROKAR_LIPOPROTEIN"/>
    <property type="match status" value="1"/>
</dbReference>
<dbReference type="Pfam" id="PF04355">
    <property type="entry name" value="BamE"/>
    <property type="match status" value="1"/>
</dbReference>
<organism evidence="5 6">
    <name type="scientific">Caedimonas varicaedens</name>
    <dbReference type="NCBI Taxonomy" id="1629334"/>
    <lineage>
        <taxon>Bacteria</taxon>
        <taxon>Pseudomonadati</taxon>
        <taxon>Pseudomonadota</taxon>
        <taxon>Alphaproteobacteria</taxon>
        <taxon>Holosporales</taxon>
        <taxon>Caedimonadaceae</taxon>
        <taxon>Caedimonas</taxon>
    </lineage>
</organism>
<feature type="chain" id="PRO_5005512701" evidence="3">
    <location>
        <begin position="25"/>
        <end position="155"/>
    </location>
</feature>
<keyword evidence="2" id="KW-0472">Membrane</keyword>
<reference evidence="5 6" key="1">
    <citation type="submission" date="2015-03" db="EMBL/GenBank/DDBJ databases">
        <title>Caedibacter varicaedens, whole genome shotgun sequence.</title>
        <authorList>
            <person name="Suzuki H."/>
            <person name="Dapper A.L."/>
            <person name="Gibson A.K."/>
            <person name="Jackson C."/>
            <person name="Lee H."/>
            <person name="Pejaver V.R."/>
            <person name="Doak T."/>
            <person name="Lynch M."/>
        </authorList>
    </citation>
    <scope>NUCLEOTIDE SEQUENCE [LARGE SCALE GENOMIC DNA]</scope>
</reference>
<dbReference type="STRING" id="1629334.Cva_00519"/>
<keyword evidence="6" id="KW-1185">Reference proteome</keyword>
<dbReference type="Proteomes" id="UP000036771">
    <property type="component" value="Unassembled WGS sequence"/>
</dbReference>
<dbReference type="EMBL" id="BBVC01000020">
    <property type="protein sequence ID" value="GAO97879.1"/>
    <property type="molecule type" value="Genomic_DNA"/>
</dbReference>
<sequence precursor="true">MNKKLYPRLFFSLMALLVVSGCTARIDHRGKLPDPEQIAKIKPGVQDKEEVLRLIGSPSTIAVFDENTWVYNYKVTESVSFFTPQETAQKLYLIRFDAQGKVREVREEDGHGHDIVPVRRVTPNPGDDRTFLQSIFGNFGKKSKKIIDEEKQKDD</sequence>
<accession>A0A0K8MDA9</accession>
<evidence type="ECO:0000259" key="4">
    <source>
        <dbReference type="Pfam" id="PF04355"/>
    </source>
</evidence>
<protein>
    <submittedName>
        <fullName evidence="5">Outer membrane protein assembly factor BamE</fullName>
    </submittedName>
</protein>
<evidence type="ECO:0000313" key="6">
    <source>
        <dbReference type="Proteomes" id="UP000036771"/>
    </source>
</evidence>
<feature type="signal peptide" evidence="3">
    <location>
        <begin position="1"/>
        <end position="24"/>
    </location>
</feature>
<dbReference type="GO" id="GO:0019867">
    <property type="term" value="C:outer membrane"/>
    <property type="evidence" value="ECO:0007669"/>
    <property type="project" value="InterPro"/>
</dbReference>
<dbReference type="AlphaFoldDB" id="A0A0K8MDA9"/>
<name>A0A0K8MDA9_9PROT</name>
<proteinExistence type="predicted"/>
<evidence type="ECO:0000313" key="5">
    <source>
        <dbReference type="EMBL" id="GAO97879.1"/>
    </source>
</evidence>
<keyword evidence="1 3" id="KW-0732">Signal</keyword>
<evidence type="ECO:0000256" key="1">
    <source>
        <dbReference type="ARBA" id="ARBA00022729"/>
    </source>
</evidence>